<keyword evidence="3" id="KW-0804">Transcription</keyword>
<proteinExistence type="predicted"/>
<dbReference type="Pfam" id="PF00356">
    <property type="entry name" value="LacI"/>
    <property type="match status" value="1"/>
</dbReference>
<evidence type="ECO:0000256" key="2">
    <source>
        <dbReference type="ARBA" id="ARBA00023125"/>
    </source>
</evidence>
<name>A0A5E4U7R7_9BURK</name>
<feature type="domain" description="HTH lacI-type" evidence="5">
    <location>
        <begin position="16"/>
        <end position="72"/>
    </location>
</feature>
<dbReference type="EMBL" id="CABPSN010000002">
    <property type="protein sequence ID" value="VVD94279.1"/>
    <property type="molecule type" value="Genomic_DNA"/>
</dbReference>
<evidence type="ECO:0000313" key="6">
    <source>
        <dbReference type="EMBL" id="VVD94279.1"/>
    </source>
</evidence>
<dbReference type="OrthoDB" id="269117at2"/>
<reference evidence="6 7" key="1">
    <citation type="submission" date="2019-08" db="EMBL/GenBank/DDBJ databases">
        <authorList>
            <person name="Peeters C."/>
        </authorList>
    </citation>
    <scope>NUCLEOTIDE SEQUENCE [LARGE SCALE GENOMIC DNA]</scope>
    <source>
        <strain evidence="6 7">LMG 31011</strain>
    </source>
</reference>
<dbReference type="InterPro" id="IPR000843">
    <property type="entry name" value="HTH_LacI"/>
</dbReference>
<dbReference type="PANTHER" id="PTHR30146:SF138">
    <property type="entry name" value="TRANSCRIPTIONAL REGULATORY PROTEIN"/>
    <property type="match status" value="1"/>
</dbReference>
<dbReference type="Gene3D" id="3.40.50.2300">
    <property type="match status" value="2"/>
</dbReference>
<dbReference type="SMART" id="SM00354">
    <property type="entry name" value="HTH_LACI"/>
    <property type="match status" value="1"/>
</dbReference>
<dbReference type="GO" id="GO:0003700">
    <property type="term" value="F:DNA-binding transcription factor activity"/>
    <property type="evidence" value="ECO:0007669"/>
    <property type="project" value="TreeGrafter"/>
</dbReference>
<dbReference type="Gene3D" id="1.10.260.40">
    <property type="entry name" value="lambda repressor-like DNA-binding domains"/>
    <property type="match status" value="1"/>
</dbReference>
<dbReference type="InterPro" id="IPR028082">
    <property type="entry name" value="Peripla_BP_I"/>
</dbReference>
<evidence type="ECO:0000313" key="7">
    <source>
        <dbReference type="Proteomes" id="UP000366819"/>
    </source>
</evidence>
<gene>
    <name evidence="6" type="ORF">PAQ31011_01799</name>
</gene>
<keyword evidence="1" id="KW-0805">Transcription regulation</keyword>
<dbReference type="Pfam" id="PF13377">
    <property type="entry name" value="Peripla_BP_3"/>
    <property type="match status" value="1"/>
</dbReference>
<dbReference type="SUPFAM" id="SSF47413">
    <property type="entry name" value="lambda repressor-like DNA-binding domains"/>
    <property type="match status" value="1"/>
</dbReference>
<keyword evidence="7" id="KW-1185">Reference proteome</keyword>
<dbReference type="CDD" id="cd01392">
    <property type="entry name" value="HTH_LacI"/>
    <property type="match status" value="1"/>
</dbReference>
<keyword evidence="2" id="KW-0238">DNA-binding</keyword>
<dbReference type="PROSITE" id="PS50932">
    <property type="entry name" value="HTH_LACI_2"/>
    <property type="match status" value="1"/>
</dbReference>
<dbReference type="Proteomes" id="UP000366819">
    <property type="component" value="Unassembled WGS sequence"/>
</dbReference>
<evidence type="ECO:0000256" key="4">
    <source>
        <dbReference type="SAM" id="MobiDB-lite"/>
    </source>
</evidence>
<evidence type="ECO:0000256" key="1">
    <source>
        <dbReference type="ARBA" id="ARBA00023015"/>
    </source>
</evidence>
<dbReference type="InterPro" id="IPR010982">
    <property type="entry name" value="Lambda_DNA-bd_dom_sf"/>
</dbReference>
<evidence type="ECO:0000256" key="3">
    <source>
        <dbReference type="ARBA" id="ARBA00023163"/>
    </source>
</evidence>
<dbReference type="SUPFAM" id="SSF53822">
    <property type="entry name" value="Periplasmic binding protein-like I"/>
    <property type="match status" value="1"/>
</dbReference>
<sequence>MNAMSDKKKSPAAARPTSRDVARLAGVSQSTVSLVFGGKAEGRVTPERREQILQAAQTLGYRPNSSARGLKLGTQKLLALGVPNVSNPYFASVLKSVIGSAAANGYATVLINTGDSGEYGNDPERLLLSLDAHAFDGMIFWEASWTARALEIMPTSVVVVDGDSSADADVFIASDVIVREMVDHLASLGHTRIARVGFDLEANTFRVRSRAYREGLQAHGLKYDARREIELPFGETSSSSIEALLSQPDRPTAFVCDDDLLAPLVYRAATRCGLKVGESVSVVGVGDIELASLLEPPLTTVAIPTQSLGEAAVDTFLRKRAGQPTKVSTVKTKLVLRDSTGPYIA</sequence>
<dbReference type="InterPro" id="IPR046335">
    <property type="entry name" value="LacI/GalR-like_sensor"/>
</dbReference>
<protein>
    <submittedName>
        <fullName evidence="6">LacI family transcription regulator</fullName>
    </submittedName>
</protein>
<dbReference type="AlphaFoldDB" id="A0A5E4U7R7"/>
<evidence type="ECO:0000259" key="5">
    <source>
        <dbReference type="PROSITE" id="PS50932"/>
    </source>
</evidence>
<feature type="region of interest" description="Disordered" evidence="4">
    <location>
        <begin position="1"/>
        <end position="20"/>
    </location>
</feature>
<accession>A0A5E4U7R7</accession>
<organism evidence="6 7">
    <name type="scientific">Pandoraea aquatica</name>
    <dbReference type="NCBI Taxonomy" id="2508290"/>
    <lineage>
        <taxon>Bacteria</taxon>
        <taxon>Pseudomonadati</taxon>
        <taxon>Pseudomonadota</taxon>
        <taxon>Betaproteobacteria</taxon>
        <taxon>Burkholderiales</taxon>
        <taxon>Burkholderiaceae</taxon>
        <taxon>Pandoraea</taxon>
    </lineage>
</organism>
<dbReference type="PANTHER" id="PTHR30146">
    <property type="entry name" value="LACI-RELATED TRANSCRIPTIONAL REPRESSOR"/>
    <property type="match status" value="1"/>
</dbReference>
<dbReference type="GO" id="GO:0000976">
    <property type="term" value="F:transcription cis-regulatory region binding"/>
    <property type="evidence" value="ECO:0007669"/>
    <property type="project" value="TreeGrafter"/>
</dbReference>
<dbReference type="CDD" id="cd06267">
    <property type="entry name" value="PBP1_LacI_sugar_binding-like"/>
    <property type="match status" value="1"/>
</dbReference>